<reference evidence="2 3" key="1">
    <citation type="submission" date="2021-01" db="EMBL/GenBank/DDBJ databases">
        <title>Genomic Encyclopedia of Type Strains, Phase IV (KMG-IV): sequencing the most valuable type-strain genomes for metagenomic binning, comparative biology and taxonomic classification.</title>
        <authorList>
            <person name="Goeker M."/>
        </authorList>
    </citation>
    <scope>NUCLEOTIDE SEQUENCE [LARGE SCALE GENOMIC DNA]</scope>
    <source>
        <strain evidence="2 3">DSM 105482</strain>
    </source>
</reference>
<feature type="region of interest" description="Disordered" evidence="1">
    <location>
        <begin position="1"/>
        <end position="60"/>
    </location>
</feature>
<keyword evidence="3" id="KW-1185">Reference proteome</keyword>
<sequence length="60" mass="6666">MEVNTSLIEKQTPDRHNTSGGERPVLPFDGDWLMTEGVSPQLDNTKSGGRCFSSTIPFRQ</sequence>
<name>A0ABS2QNC7_9BACI</name>
<comment type="caution">
    <text evidence="2">The sequence shown here is derived from an EMBL/GenBank/DDBJ whole genome shotgun (WGS) entry which is preliminary data.</text>
</comment>
<proteinExistence type="predicted"/>
<protein>
    <submittedName>
        <fullName evidence="2">Uncharacterized protein</fullName>
    </submittedName>
</protein>
<dbReference type="Proteomes" id="UP000823486">
    <property type="component" value="Unassembled WGS sequence"/>
</dbReference>
<dbReference type="RefSeq" id="WP_204547855.1">
    <property type="nucleotide sequence ID" value="NZ_JAFBFI010000031.1"/>
</dbReference>
<dbReference type="EMBL" id="JAFBFI010000031">
    <property type="protein sequence ID" value="MBM7694670.1"/>
    <property type="molecule type" value="Genomic_DNA"/>
</dbReference>
<accession>A0ABS2QNC7</accession>
<evidence type="ECO:0000313" key="3">
    <source>
        <dbReference type="Proteomes" id="UP000823486"/>
    </source>
</evidence>
<gene>
    <name evidence="2" type="ORF">JOC77_004147</name>
</gene>
<organism evidence="2 3">
    <name type="scientific">Peribacillus deserti</name>
    <dbReference type="NCBI Taxonomy" id="673318"/>
    <lineage>
        <taxon>Bacteria</taxon>
        <taxon>Bacillati</taxon>
        <taxon>Bacillota</taxon>
        <taxon>Bacilli</taxon>
        <taxon>Bacillales</taxon>
        <taxon>Bacillaceae</taxon>
        <taxon>Peribacillus</taxon>
    </lineage>
</organism>
<feature type="compositionally biased region" description="Polar residues" evidence="1">
    <location>
        <begin position="41"/>
        <end position="60"/>
    </location>
</feature>
<evidence type="ECO:0000256" key="1">
    <source>
        <dbReference type="SAM" id="MobiDB-lite"/>
    </source>
</evidence>
<evidence type="ECO:0000313" key="2">
    <source>
        <dbReference type="EMBL" id="MBM7694670.1"/>
    </source>
</evidence>